<dbReference type="SUPFAM" id="SSF52266">
    <property type="entry name" value="SGNH hydrolase"/>
    <property type="match status" value="1"/>
</dbReference>
<dbReference type="Pfam" id="PF13472">
    <property type="entry name" value="Lipase_GDSL_2"/>
    <property type="match status" value="1"/>
</dbReference>
<dbReference type="InterPro" id="IPR007921">
    <property type="entry name" value="CHAP_dom"/>
</dbReference>
<comment type="caution">
    <text evidence="5">The sequence shown here is derived from an EMBL/GenBank/DDBJ whole genome shotgun (WGS) entry which is preliminary data.</text>
</comment>
<evidence type="ECO:0000259" key="3">
    <source>
        <dbReference type="Pfam" id="PF05257"/>
    </source>
</evidence>
<protein>
    <submittedName>
        <fullName evidence="5">CHAP domain-containing protein</fullName>
    </submittedName>
</protein>
<dbReference type="SUPFAM" id="SSF54001">
    <property type="entry name" value="Cysteine proteinases"/>
    <property type="match status" value="1"/>
</dbReference>
<dbReference type="AlphaFoldDB" id="A0A8I0K063"/>
<dbReference type="EMBL" id="JACTVM010000002">
    <property type="protein sequence ID" value="MBC9226026.1"/>
    <property type="molecule type" value="Genomic_DNA"/>
</dbReference>
<feature type="region of interest" description="Disordered" evidence="1">
    <location>
        <begin position="27"/>
        <end position="73"/>
    </location>
</feature>
<evidence type="ECO:0000256" key="1">
    <source>
        <dbReference type="SAM" id="MobiDB-lite"/>
    </source>
</evidence>
<dbReference type="RefSeq" id="WP_187769073.1">
    <property type="nucleotide sequence ID" value="NZ_JACTVM010000002.1"/>
</dbReference>
<keyword evidence="2" id="KW-0732">Signal</keyword>
<gene>
    <name evidence="5" type="ORF">IBG24_06850</name>
</gene>
<organism evidence="5 6">
    <name type="scientific">Aeromicrobium senzhongii</name>
    <dbReference type="NCBI Taxonomy" id="2663859"/>
    <lineage>
        <taxon>Bacteria</taxon>
        <taxon>Bacillati</taxon>
        <taxon>Actinomycetota</taxon>
        <taxon>Actinomycetes</taxon>
        <taxon>Propionibacteriales</taxon>
        <taxon>Nocardioidaceae</taxon>
        <taxon>Aeromicrobium</taxon>
    </lineage>
</organism>
<evidence type="ECO:0000259" key="4">
    <source>
        <dbReference type="Pfam" id="PF13472"/>
    </source>
</evidence>
<proteinExistence type="predicted"/>
<feature type="compositionally biased region" description="Low complexity" evidence="1">
    <location>
        <begin position="40"/>
        <end position="51"/>
    </location>
</feature>
<dbReference type="InterPro" id="IPR013830">
    <property type="entry name" value="SGNH_hydro"/>
</dbReference>
<evidence type="ECO:0000313" key="5">
    <source>
        <dbReference type="EMBL" id="MBC9226026.1"/>
    </source>
</evidence>
<dbReference type="CDD" id="cd00229">
    <property type="entry name" value="SGNH_hydrolase"/>
    <property type="match status" value="1"/>
</dbReference>
<reference evidence="5" key="1">
    <citation type="submission" date="2020-09" db="EMBL/GenBank/DDBJ databases">
        <title>Novel species in genus Aeromicrobium.</title>
        <authorList>
            <person name="Zhang G."/>
        </authorList>
    </citation>
    <scope>NUCLEOTIDE SEQUENCE</scope>
    <source>
        <strain evidence="5">Zg-636</strain>
    </source>
</reference>
<accession>A0A8I0K063</accession>
<evidence type="ECO:0000256" key="2">
    <source>
        <dbReference type="SAM" id="SignalP"/>
    </source>
</evidence>
<feature type="chain" id="PRO_5034791082" evidence="2">
    <location>
        <begin position="28"/>
        <end position="547"/>
    </location>
</feature>
<dbReference type="InterPro" id="IPR036514">
    <property type="entry name" value="SGNH_hydro_sf"/>
</dbReference>
<evidence type="ECO:0000313" key="6">
    <source>
        <dbReference type="Proteomes" id="UP000620591"/>
    </source>
</evidence>
<dbReference type="Gene3D" id="3.40.50.1110">
    <property type="entry name" value="SGNH hydrolase"/>
    <property type="match status" value="1"/>
</dbReference>
<dbReference type="Proteomes" id="UP000620591">
    <property type="component" value="Unassembled WGS sequence"/>
</dbReference>
<dbReference type="Pfam" id="PF05257">
    <property type="entry name" value="CHAP"/>
    <property type="match status" value="1"/>
</dbReference>
<feature type="domain" description="Peptidase C51" evidence="3">
    <location>
        <begin position="351"/>
        <end position="420"/>
    </location>
</feature>
<dbReference type="Gene3D" id="3.90.1720.10">
    <property type="entry name" value="endopeptidase domain like (from Nostoc punctiforme)"/>
    <property type="match status" value="1"/>
</dbReference>
<feature type="signal peptide" evidence="2">
    <location>
        <begin position="1"/>
        <end position="27"/>
    </location>
</feature>
<name>A0A8I0K063_9ACTN</name>
<feature type="domain" description="SGNH hydrolase-type esterase" evidence="4">
    <location>
        <begin position="88"/>
        <end position="273"/>
    </location>
</feature>
<dbReference type="InterPro" id="IPR038765">
    <property type="entry name" value="Papain-like_cys_pep_sf"/>
</dbReference>
<sequence>MSRRVMTWAATFAVAASLMMAPGVASATADETDPSTGDGAAPVVTPTSPATTAPPVPTPIDGGTGGGGGDVIVPDPTALGPSAPRVLVFGDSISAPGRYRATASSNRIKAWWAWVAEGAGMNPREVMVSAEAGSGIVPRGGGSGGRVCTGSTFGDRLGKVSLTRPDVIMVEVGRNDIWDCVGTRRVAVDPLKRQRLATSYFARLAQEADRNGVARSRVYVLTAWGSLQSNHHPAVASLYESLARSHGFSWIPLAALPKAQTTDGVHPNAHGAQTLGTGTLKASDVAVAIASRGKRSGAVATAQGRVRCQSLRTCKAAGVRTFTYAKAPKRLWGVAGPSPRHFVAHALTTSGRPAPVLQAGSAKAWRSEAVRSRSAVQTAHPKPGDIAWWPTAPPGVAPSAQGHVGLVQRVSADNTVVDVSEVTSTGRFRSVRYRGASRPRGFLRFKPTDGSPRGVVTSVKANRRAVVVSGRAVDTDAERRGTRIRVTVTQGRRTWTRTAKATRFGFSHRIATPGLRRGTATVKVKALNAPHSRGKNRALLTRRVTIA</sequence>